<organism evidence="1 2">
    <name type="scientific">Acidithiobacillus ferrianus</name>
    <dbReference type="NCBI Taxonomy" id="2678518"/>
    <lineage>
        <taxon>Bacteria</taxon>
        <taxon>Pseudomonadati</taxon>
        <taxon>Pseudomonadota</taxon>
        <taxon>Acidithiobacillia</taxon>
        <taxon>Acidithiobacillales</taxon>
        <taxon>Acidithiobacillaceae</taxon>
        <taxon>Acidithiobacillus</taxon>
    </lineage>
</organism>
<reference evidence="1" key="1">
    <citation type="submission" date="2023-06" db="EMBL/GenBank/DDBJ databases">
        <title>Complete and circular genome of Acidithiobacillus ferrianus DSM 107098.</title>
        <authorList>
            <person name="Norris P.R."/>
            <person name="Falagan C."/>
            <person name="Moya-Beltran A."/>
            <person name="Castro M."/>
            <person name="Quatrini R."/>
            <person name="Johnson D.B."/>
        </authorList>
    </citation>
    <scope>NUCLEOTIDE SEQUENCE</scope>
    <source>
        <strain evidence="1">MG</strain>
    </source>
</reference>
<sequence length="937" mass="105698">MANHHPSEWNPSLQKYFVTKLIIHLLYSISIYISYHGYYTDACNIHETVIAGKSRRTSATFASETHEHAHSTPLVMEIRTSRTTMESARLSERVPVGSFYKTNIEAVDDVRSKYFIALWIPAFLLIIVSVGIWQTFTNHAQSSAALHQYRAYLAEVEHLENNTIEPSSAIQPLRRFASRLQSIRSDTNGDYVTNFEKSLAYNQAFNTDLSQLLQGNHSHRSVVRGVLEKATLFYQQRTQHYLKDSQRFIFGGGIAIFLALLYAWLGILKPIGRQSMERALALARAGEFNEDVINTSRVIIIVLESDGKVVLVNHYFQSLLQWPRTQIVGRSILDRLFFSEDHDSVIALLDASDPEQIVEIPILDATGNTLIVAWTVTTVRDVSGKDLLRVAMGVNVTERTQAQKAQQLTLLRAQSLSERLQDEAQQAAELHTAFLGPQDIQLPGVSGLATSISTSEVGGDYLDCYATRETSVLVLGDVSGHGLAAGSIVAVAKTVINQMRAEGIGHPDQVLRRLNNTILEVAQGLRLMTMICAAIDFRRGRLYLANAGQQFPYLQKPDGTWEMLEIGGLPLGQEINQEMLVSEFDLPLGSRLLLISDGWVEESNPDDEPFGYERLEAALEAFSSFDDQVLRDALLDKLRSFCEKDNFDDDLSLIIVRHDERFDSLENTPSVSKQLEVVRLSQDYYTHARISPRISRQHTVLLTDNDWHHLLPQMSRDGVRRVLQSRDTFLTNLGWDALLGAHRDTNDELFTYLGIDTPIQLPITGSSDKDGVLMSLESWFQESQMSDAWMDIAILVADELLENALYAAPRDARGNALYPKGVKRALGEDEYIYLRAARKDNILAMQMSDNWGTLTPSIFLQRLSAHIHGQGLIANQGGGGLYLLWRFSNYLQIRVFPGRETRATLFFDLDHPPREDRYPSFQFLYHSDTCEFNHDKP</sequence>
<accession>A0ACD5H6Y0</accession>
<keyword evidence="2" id="KW-1185">Reference proteome</keyword>
<protein>
    <submittedName>
        <fullName evidence="1">SpoIIE family protein phosphatase</fullName>
    </submittedName>
</protein>
<dbReference type="EMBL" id="CP127523">
    <property type="protein sequence ID" value="XRI69341.1"/>
    <property type="molecule type" value="Genomic_DNA"/>
</dbReference>
<gene>
    <name evidence="1" type="ORF">GL267_001235</name>
</gene>
<dbReference type="Proteomes" id="UP000470022">
    <property type="component" value="Chromosome"/>
</dbReference>
<proteinExistence type="predicted"/>
<evidence type="ECO:0000313" key="2">
    <source>
        <dbReference type="Proteomes" id="UP000470022"/>
    </source>
</evidence>
<evidence type="ECO:0000313" key="1">
    <source>
        <dbReference type="EMBL" id="XRI69341.1"/>
    </source>
</evidence>
<name>A0ACD5H6Y0_9PROT</name>